<organism evidence="14 15">
    <name type="scientific">Candidatus Abzuiibacterium crystallinum</name>
    <dbReference type="NCBI Taxonomy" id="1974748"/>
    <lineage>
        <taxon>Bacteria</taxon>
        <taxon>Pseudomonadati</taxon>
        <taxon>Candidatus Omnitrophota</taxon>
        <taxon>Candidatus Abzuiibacterium</taxon>
    </lineage>
</organism>
<comment type="subcellular location">
    <subcellularLocation>
        <location evidence="1 13">Cytoplasm</location>
    </subcellularLocation>
</comment>
<protein>
    <recommendedName>
        <fullName evidence="11 13">S-adenosylmethionine:tRNA ribosyltransferase-isomerase</fullName>
        <ecNumber evidence="10 13">2.4.99.17</ecNumber>
    </recommendedName>
    <alternativeName>
        <fullName evidence="12 13">Queuosine biosynthesis protein QueA</fullName>
    </alternativeName>
</protein>
<dbReference type="InterPro" id="IPR042118">
    <property type="entry name" value="QueA_dom1"/>
</dbReference>
<dbReference type="PANTHER" id="PTHR30307:SF0">
    <property type="entry name" value="S-ADENOSYLMETHIONINE:TRNA RIBOSYLTRANSFERASE-ISOMERASE"/>
    <property type="match status" value="1"/>
</dbReference>
<evidence type="ECO:0000256" key="6">
    <source>
        <dbReference type="ARBA" id="ARBA00022691"/>
    </source>
</evidence>
<dbReference type="GO" id="GO:0008616">
    <property type="term" value="P:tRNA queuosine(34) biosynthetic process"/>
    <property type="evidence" value="ECO:0007669"/>
    <property type="project" value="UniProtKB-UniRule"/>
</dbReference>
<comment type="pathway">
    <text evidence="2 13">tRNA modification; tRNA-queuosine biosynthesis.</text>
</comment>
<dbReference type="Pfam" id="PF02547">
    <property type="entry name" value="Queuosine_synth"/>
    <property type="match status" value="1"/>
</dbReference>
<evidence type="ECO:0000256" key="1">
    <source>
        <dbReference type="ARBA" id="ARBA00004496"/>
    </source>
</evidence>
<dbReference type="NCBIfam" id="TIGR00113">
    <property type="entry name" value="queA"/>
    <property type="match status" value="1"/>
</dbReference>
<dbReference type="Gene3D" id="3.40.1780.10">
    <property type="entry name" value="QueA-like"/>
    <property type="match status" value="1"/>
</dbReference>
<evidence type="ECO:0000256" key="4">
    <source>
        <dbReference type="ARBA" id="ARBA00022490"/>
    </source>
</evidence>
<evidence type="ECO:0000256" key="10">
    <source>
        <dbReference type="ARBA" id="ARBA00066503"/>
    </source>
</evidence>
<reference evidence="14 15" key="1">
    <citation type="submission" date="2017-09" db="EMBL/GenBank/DDBJ databases">
        <title>Depth-based differentiation of microbial function through sediment-hosted aquifers and enrichment of novel symbionts in the deep terrestrial subsurface.</title>
        <authorList>
            <person name="Probst A.J."/>
            <person name="Ladd B."/>
            <person name="Jarett J.K."/>
            <person name="Geller-Mcgrath D.E."/>
            <person name="Sieber C.M."/>
            <person name="Emerson J.B."/>
            <person name="Anantharaman K."/>
            <person name="Thomas B.C."/>
            <person name="Malmstrom R."/>
            <person name="Stieglmeier M."/>
            <person name="Klingl A."/>
            <person name="Woyke T."/>
            <person name="Ryan C.M."/>
            <person name="Banfield J.F."/>
        </authorList>
    </citation>
    <scope>NUCLEOTIDE SEQUENCE [LARGE SCALE GENOMIC DNA]</scope>
    <source>
        <strain evidence="14">CG11_big_fil_rev_8_21_14_0_20_45_26</strain>
    </source>
</reference>
<evidence type="ECO:0000256" key="13">
    <source>
        <dbReference type="HAMAP-Rule" id="MF_00113"/>
    </source>
</evidence>
<dbReference type="FunFam" id="3.40.1780.10:FF:000001">
    <property type="entry name" value="S-adenosylmethionine:tRNA ribosyltransferase-isomerase"/>
    <property type="match status" value="1"/>
</dbReference>
<dbReference type="UniPathway" id="UPA00392"/>
<evidence type="ECO:0000313" key="14">
    <source>
        <dbReference type="EMBL" id="PIQ87326.1"/>
    </source>
</evidence>
<dbReference type="InterPro" id="IPR036100">
    <property type="entry name" value="QueA_sf"/>
</dbReference>
<dbReference type="Proteomes" id="UP000230859">
    <property type="component" value="Unassembled WGS sequence"/>
</dbReference>
<dbReference type="HAMAP" id="MF_00113">
    <property type="entry name" value="QueA"/>
    <property type="match status" value="1"/>
</dbReference>
<accession>A0A2H0LSI3</accession>
<evidence type="ECO:0000256" key="2">
    <source>
        <dbReference type="ARBA" id="ARBA00004691"/>
    </source>
</evidence>
<dbReference type="AlphaFoldDB" id="A0A2H0LSI3"/>
<comment type="caution">
    <text evidence="14">The sequence shown here is derived from an EMBL/GenBank/DDBJ whole genome shotgun (WGS) entry which is preliminary data.</text>
</comment>
<keyword evidence="14" id="KW-0413">Isomerase</keyword>
<dbReference type="EC" id="2.4.99.17" evidence="10 13"/>
<dbReference type="InterPro" id="IPR042119">
    <property type="entry name" value="QueA_dom2"/>
</dbReference>
<evidence type="ECO:0000256" key="12">
    <source>
        <dbReference type="ARBA" id="ARBA00076160"/>
    </source>
</evidence>
<comment type="subunit">
    <text evidence="3 13">Monomer.</text>
</comment>
<evidence type="ECO:0000256" key="7">
    <source>
        <dbReference type="ARBA" id="ARBA00022785"/>
    </source>
</evidence>
<keyword evidence="5 13" id="KW-0808">Transferase</keyword>
<dbReference type="EMBL" id="PCVY01000015">
    <property type="protein sequence ID" value="PIQ87326.1"/>
    <property type="molecule type" value="Genomic_DNA"/>
</dbReference>
<comment type="function">
    <text evidence="13">Transfers and isomerizes the ribose moiety from AdoMet to the 7-aminomethyl group of 7-deazaguanine (preQ1-tRNA) to give epoxyqueuosine (oQ-tRNA).</text>
</comment>
<dbReference type="GO" id="GO:0051075">
    <property type="term" value="F:S-adenosylmethionine:tRNA ribosyltransferase-isomerase activity"/>
    <property type="evidence" value="ECO:0007669"/>
    <property type="project" value="UniProtKB-EC"/>
</dbReference>
<evidence type="ECO:0000256" key="8">
    <source>
        <dbReference type="ARBA" id="ARBA00052751"/>
    </source>
</evidence>
<comment type="similarity">
    <text evidence="9 13">Belongs to the QueA family.</text>
</comment>
<evidence type="ECO:0000256" key="3">
    <source>
        <dbReference type="ARBA" id="ARBA00011245"/>
    </source>
</evidence>
<dbReference type="GO" id="GO:0005737">
    <property type="term" value="C:cytoplasm"/>
    <property type="evidence" value="ECO:0007669"/>
    <property type="project" value="UniProtKB-SubCell"/>
</dbReference>
<dbReference type="SUPFAM" id="SSF111337">
    <property type="entry name" value="QueA-like"/>
    <property type="match status" value="1"/>
</dbReference>
<evidence type="ECO:0000256" key="9">
    <source>
        <dbReference type="ARBA" id="ARBA00061210"/>
    </source>
</evidence>
<evidence type="ECO:0000256" key="11">
    <source>
        <dbReference type="ARBA" id="ARBA00069325"/>
    </source>
</evidence>
<dbReference type="NCBIfam" id="NF001140">
    <property type="entry name" value="PRK00147.1"/>
    <property type="match status" value="1"/>
</dbReference>
<gene>
    <name evidence="13" type="primary">queA</name>
    <name evidence="14" type="ORF">COV74_01150</name>
</gene>
<evidence type="ECO:0000256" key="5">
    <source>
        <dbReference type="ARBA" id="ARBA00022679"/>
    </source>
</evidence>
<keyword evidence="7 13" id="KW-0671">Queuosine biosynthesis</keyword>
<dbReference type="FunFam" id="2.40.10.240:FF:000002">
    <property type="entry name" value="S-adenosylmethionine:tRNA ribosyltransferase-isomerase"/>
    <property type="match status" value="1"/>
</dbReference>
<proteinExistence type="inferred from homology"/>
<dbReference type="Gene3D" id="2.40.10.240">
    <property type="entry name" value="QueA-like"/>
    <property type="match status" value="1"/>
</dbReference>
<name>A0A2H0LSI3_9BACT</name>
<evidence type="ECO:0000313" key="15">
    <source>
        <dbReference type="Proteomes" id="UP000230859"/>
    </source>
</evidence>
<sequence length="356" mass="40258">MKLSDFDYHLPKELIAQEALPERSNARLLTLNRETGSIEHRVFSDCTQLLERGDVLVLNNTKVLPARLFSKKTSGGAVEVLLLEEVETRGQTREGLTPGTHVWEVLLKPSGRVKKGQTLLFDGFQATVLDEAPENSGVRHLEFEAPVNVREVIERLGRIPLPPYIDREDLPIDRDLYQTVYAQVPGSVASPTAGLHFTDELLRALERKGVEITYLTLHVGYGTFQPVAVDNLSEHKMHAEYFDIPDETAEKINMAKADGRRVIACGTTAARALESSVKKVLPYEVNAASRKTDLFIYPPYEFKIVDAIITNFHLPRTTLLLLVSAFCGRDRLWEAYREAIDKKYRFYSYGDAMFIY</sequence>
<comment type="catalytic activity">
    <reaction evidence="8 13">
        <text>7-aminomethyl-7-carbaguanosine(34) in tRNA + S-adenosyl-L-methionine = epoxyqueuosine(34) in tRNA + adenine + L-methionine + 2 H(+)</text>
        <dbReference type="Rhea" id="RHEA:32155"/>
        <dbReference type="Rhea" id="RHEA-COMP:10342"/>
        <dbReference type="Rhea" id="RHEA-COMP:18582"/>
        <dbReference type="ChEBI" id="CHEBI:15378"/>
        <dbReference type="ChEBI" id="CHEBI:16708"/>
        <dbReference type="ChEBI" id="CHEBI:57844"/>
        <dbReference type="ChEBI" id="CHEBI:59789"/>
        <dbReference type="ChEBI" id="CHEBI:82833"/>
        <dbReference type="ChEBI" id="CHEBI:194443"/>
        <dbReference type="EC" id="2.4.99.17"/>
    </reaction>
</comment>
<keyword evidence="6 13" id="KW-0949">S-adenosyl-L-methionine</keyword>
<keyword evidence="4 13" id="KW-0963">Cytoplasm</keyword>
<dbReference type="InterPro" id="IPR003699">
    <property type="entry name" value="QueA"/>
</dbReference>
<dbReference type="PANTHER" id="PTHR30307">
    <property type="entry name" value="S-ADENOSYLMETHIONINE:TRNA RIBOSYLTRANSFERASE-ISOMERASE"/>
    <property type="match status" value="1"/>
</dbReference>